<evidence type="ECO:0000313" key="4">
    <source>
        <dbReference type="EMBL" id="KAL3398602.1"/>
    </source>
</evidence>
<keyword evidence="1" id="KW-0862">Zinc</keyword>
<dbReference type="EMBL" id="JBJJXI010000059">
    <property type="protein sequence ID" value="KAL3398602.1"/>
    <property type="molecule type" value="Genomic_DNA"/>
</dbReference>
<protein>
    <recommendedName>
        <fullName evidence="3">CCHC-type domain-containing protein</fullName>
    </recommendedName>
</protein>
<accession>A0ABD2WZS3</accession>
<comment type="caution">
    <text evidence="4">The sequence shown here is derived from an EMBL/GenBank/DDBJ whole genome shotgun (WGS) entry which is preliminary data.</text>
</comment>
<dbReference type="GO" id="GO:0008270">
    <property type="term" value="F:zinc ion binding"/>
    <property type="evidence" value="ECO:0007669"/>
    <property type="project" value="UniProtKB-KW"/>
</dbReference>
<proteinExistence type="predicted"/>
<dbReference type="PROSITE" id="PS50158">
    <property type="entry name" value="ZF_CCHC"/>
    <property type="match status" value="1"/>
</dbReference>
<dbReference type="SUPFAM" id="SSF57756">
    <property type="entry name" value="Retrovirus zinc finger-like domains"/>
    <property type="match status" value="1"/>
</dbReference>
<feature type="compositionally biased region" description="Low complexity" evidence="2">
    <location>
        <begin position="44"/>
        <end position="57"/>
    </location>
</feature>
<evidence type="ECO:0000313" key="5">
    <source>
        <dbReference type="Proteomes" id="UP001627154"/>
    </source>
</evidence>
<evidence type="ECO:0000256" key="2">
    <source>
        <dbReference type="SAM" id="MobiDB-lite"/>
    </source>
</evidence>
<gene>
    <name evidence="4" type="ORF">TKK_007738</name>
</gene>
<reference evidence="4 5" key="1">
    <citation type="journal article" date="2024" name="bioRxiv">
        <title>A reference genome for Trichogramma kaykai: A tiny desert-dwelling parasitoid wasp with competing sex-ratio distorters.</title>
        <authorList>
            <person name="Culotta J."/>
            <person name="Lindsey A.R."/>
        </authorList>
    </citation>
    <scope>NUCLEOTIDE SEQUENCE [LARGE SCALE GENOMIC DNA]</scope>
    <source>
        <strain evidence="4 5">KSX58</strain>
    </source>
</reference>
<dbReference type="Proteomes" id="UP001627154">
    <property type="component" value="Unassembled WGS sequence"/>
</dbReference>
<keyword evidence="1" id="KW-0863">Zinc-finger</keyword>
<evidence type="ECO:0000256" key="1">
    <source>
        <dbReference type="PROSITE-ProRule" id="PRU00047"/>
    </source>
</evidence>
<keyword evidence="1" id="KW-0479">Metal-binding</keyword>
<feature type="region of interest" description="Disordered" evidence="2">
    <location>
        <begin position="36"/>
        <end position="85"/>
    </location>
</feature>
<name>A0ABD2WZS3_9HYME</name>
<dbReference type="InterPro" id="IPR001878">
    <property type="entry name" value="Znf_CCHC"/>
</dbReference>
<feature type="domain" description="CCHC-type" evidence="3">
    <location>
        <begin position="112"/>
        <end position="127"/>
    </location>
</feature>
<keyword evidence="5" id="KW-1185">Reference proteome</keyword>
<dbReference type="Gene3D" id="4.10.60.10">
    <property type="entry name" value="Zinc finger, CCHC-type"/>
    <property type="match status" value="1"/>
</dbReference>
<sequence length="181" mass="20693">MAWCFNRSPCNNNSSACHRRKISSIGNKQRQLRCLSHHQEEQQQQHQQLPQLQQQQHQQEEARVEVRPLSPVAGPSSRPENAAAPTRIRGENFGGLESVEFVPGLDPPRGTCFECHEPGHTRRQCRNPFDGVLCTNCGRRGVKVRHCPHCSRGWKKSQRNFHTKKAVQRKQLWKALGGGRH</sequence>
<organism evidence="4 5">
    <name type="scientific">Trichogramma kaykai</name>
    <dbReference type="NCBI Taxonomy" id="54128"/>
    <lineage>
        <taxon>Eukaryota</taxon>
        <taxon>Metazoa</taxon>
        <taxon>Ecdysozoa</taxon>
        <taxon>Arthropoda</taxon>
        <taxon>Hexapoda</taxon>
        <taxon>Insecta</taxon>
        <taxon>Pterygota</taxon>
        <taxon>Neoptera</taxon>
        <taxon>Endopterygota</taxon>
        <taxon>Hymenoptera</taxon>
        <taxon>Apocrita</taxon>
        <taxon>Proctotrupomorpha</taxon>
        <taxon>Chalcidoidea</taxon>
        <taxon>Trichogrammatidae</taxon>
        <taxon>Trichogramma</taxon>
    </lineage>
</organism>
<evidence type="ECO:0000259" key="3">
    <source>
        <dbReference type="PROSITE" id="PS50158"/>
    </source>
</evidence>
<dbReference type="InterPro" id="IPR036875">
    <property type="entry name" value="Znf_CCHC_sf"/>
</dbReference>
<dbReference type="AlphaFoldDB" id="A0ABD2WZS3"/>
<dbReference type="SMART" id="SM00343">
    <property type="entry name" value="ZnF_C2HC"/>
    <property type="match status" value="2"/>
</dbReference>